<evidence type="ECO:0000313" key="1">
    <source>
        <dbReference type="EMBL" id="VDL97919.1"/>
    </source>
</evidence>
<dbReference type="WBParaSite" id="SSLN_0001197901-mRNA-1">
    <property type="protein sequence ID" value="SSLN_0001197901-mRNA-1"/>
    <property type="gene ID" value="SSLN_0001197901"/>
</dbReference>
<reference evidence="1 2" key="2">
    <citation type="submission" date="2018-11" db="EMBL/GenBank/DDBJ databases">
        <authorList>
            <consortium name="Pathogen Informatics"/>
        </authorList>
    </citation>
    <scope>NUCLEOTIDE SEQUENCE [LARGE SCALE GENOMIC DNA]</scope>
    <source>
        <strain evidence="1 2">NST_G2</strain>
    </source>
</reference>
<reference evidence="3" key="1">
    <citation type="submission" date="2016-06" db="UniProtKB">
        <authorList>
            <consortium name="WormBaseParasite"/>
        </authorList>
    </citation>
    <scope>IDENTIFICATION</scope>
</reference>
<organism evidence="3">
    <name type="scientific">Schistocephalus solidus</name>
    <name type="common">Tapeworm</name>
    <dbReference type="NCBI Taxonomy" id="70667"/>
    <lineage>
        <taxon>Eukaryota</taxon>
        <taxon>Metazoa</taxon>
        <taxon>Spiralia</taxon>
        <taxon>Lophotrochozoa</taxon>
        <taxon>Platyhelminthes</taxon>
        <taxon>Cestoda</taxon>
        <taxon>Eucestoda</taxon>
        <taxon>Diphyllobothriidea</taxon>
        <taxon>Diphyllobothriidae</taxon>
        <taxon>Schistocephalus</taxon>
    </lineage>
</organism>
<name>A0A183T4Y6_SCHSO</name>
<evidence type="ECO:0000313" key="2">
    <source>
        <dbReference type="Proteomes" id="UP000275846"/>
    </source>
</evidence>
<dbReference type="CDD" id="cd23599">
    <property type="entry name" value="TFP_LU_ECD_Cold"/>
    <property type="match status" value="1"/>
</dbReference>
<dbReference type="Proteomes" id="UP000275846">
    <property type="component" value="Unassembled WGS sequence"/>
</dbReference>
<proteinExistence type="predicted"/>
<gene>
    <name evidence="1" type="ORF">SSLN_LOCUS11534</name>
</gene>
<evidence type="ECO:0000313" key="3">
    <source>
        <dbReference type="WBParaSite" id="SSLN_0001197901-mRNA-1"/>
    </source>
</evidence>
<accession>A0A183T4Y6</accession>
<dbReference type="OrthoDB" id="6278121at2759"/>
<dbReference type="EMBL" id="UYSU01036603">
    <property type="protein sequence ID" value="VDL97919.1"/>
    <property type="molecule type" value="Genomic_DNA"/>
</dbReference>
<dbReference type="AlphaFoldDB" id="A0A183T4Y6"/>
<protein>
    <submittedName>
        <fullName evidence="3">N-acetyltransferase domain-containing protein</fullName>
    </submittedName>
</protein>
<sequence length="163" mass="18285">MVPPYWTPHGDRAHFLWKLCTTAAICQEAKEKAAKECMREWYMDWRCVECCQGELCNYYATINMAVDTVCVGVTSFEEFSCLLGVSHGDHFGCVPIEALVTVHGVRKHEGQGIASVDGQFMLVYLGPKLSTCMAHVSAKAICKRNAVNDIRLFIFYCGVFDSR</sequence>
<keyword evidence="2" id="KW-1185">Reference proteome</keyword>